<dbReference type="GO" id="GO:0046872">
    <property type="term" value="F:metal ion binding"/>
    <property type="evidence" value="ECO:0007669"/>
    <property type="project" value="UniProtKB-KW"/>
</dbReference>
<dbReference type="Gene3D" id="1.10.10.1590">
    <property type="entry name" value="NADH-quinone oxidoreductase subunit E"/>
    <property type="match status" value="1"/>
</dbReference>
<evidence type="ECO:0000313" key="7">
    <source>
        <dbReference type="EMBL" id="SHE34210.1"/>
    </source>
</evidence>
<dbReference type="AlphaFoldDB" id="A0A1M4SPR9"/>
<dbReference type="Gene3D" id="3.40.30.10">
    <property type="entry name" value="Glutaredoxin"/>
    <property type="match status" value="1"/>
</dbReference>
<comment type="similarity">
    <text evidence="1">Belongs to the complex I 24 kDa subunit family.</text>
</comment>
<keyword evidence="2" id="KW-0001">2Fe-2S</keyword>
<evidence type="ECO:0000256" key="3">
    <source>
        <dbReference type="ARBA" id="ARBA00022723"/>
    </source>
</evidence>
<dbReference type="Proteomes" id="UP000184295">
    <property type="component" value="Unassembled WGS sequence"/>
</dbReference>
<evidence type="ECO:0000256" key="6">
    <source>
        <dbReference type="ARBA" id="ARBA00034078"/>
    </source>
</evidence>
<dbReference type="FunFam" id="1.10.10.1590:FF:000001">
    <property type="entry name" value="NADH-quinone oxidoreductase subunit E"/>
    <property type="match status" value="1"/>
</dbReference>
<keyword evidence="8" id="KW-1185">Reference proteome</keyword>
<evidence type="ECO:0000256" key="4">
    <source>
        <dbReference type="ARBA" id="ARBA00023004"/>
    </source>
</evidence>
<organism evidence="7 8">
    <name type="scientific">Ferrithrix thermotolerans DSM 19514</name>
    <dbReference type="NCBI Taxonomy" id="1121881"/>
    <lineage>
        <taxon>Bacteria</taxon>
        <taxon>Bacillati</taxon>
        <taxon>Actinomycetota</taxon>
        <taxon>Acidimicrobiia</taxon>
        <taxon>Acidimicrobiales</taxon>
        <taxon>Acidimicrobiaceae</taxon>
        <taxon>Ferrithrix</taxon>
    </lineage>
</organism>
<accession>A0A1M4SPR9</accession>
<reference evidence="8" key="1">
    <citation type="submission" date="2016-11" db="EMBL/GenBank/DDBJ databases">
        <authorList>
            <person name="Varghese N."/>
            <person name="Submissions S."/>
        </authorList>
    </citation>
    <scope>NUCLEOTIDE SEQUENCE [LARGE SCALE GENOMIC DNA]</scope>
    <source>
        <strain evidence="8">DSM 19514</strain>
    </source>
</reference>
<dbReference type="Pfam" id="PF01257">
    <property type="entry name" value="2Fe-2S_thioredx"/>
    <property type="match status" value="1"/>
</dbReference>
<evidence type="ECO:0000313" key="8">
    <source>
        <dbReference type="Proteomes" id="UP000184295"/>
    </source>
</evidence>
<keyword evidence="5" id="KW-0411">Iron-sulfur</keyword>
<dbReference type="InterPro" id="IPR036249">
    <property type="entry name" value="Thioredoxin-like_sf"/>
</dbReference>
<dbReference type="OrthoDB" id="9807941at2"/>
<dbReference type="InterPro" id="IPR041921">
    <property type="entry name" value="NuoE_N"/>
</dbReference>
<sequence length="209" mass="23051">MSRFKDEVLQEALELVKLYPEARSATIPLCHLAQSVDGYLAPDAIEHIAELTSTTPAEVHGTASFYDMIQLHPVGRYVVGVCTNIACMLQGGYELLEAVEETMGASVGETSEDSLFTVEEVECIALCDRAPCLHVNYRYFGPLDEEGVKRLKSDLIEGRLEDEVPSHGVISRIKRSAPELIPLEEIDELRLVEDEQRSSRMAQKGGGDA</sequence>
<keyword evidence="4" id="KW-0408">Iron</keyword>
<evidence type="ECO:0000256" key="2">
    <source>
        <dbReference type="ARBA" id="ARBA00022714"/>
    </source>
</evidence>
<dbReference type="InterPro" id="IPR042128">
    <property type="entry name" value="NuoE_dom"/>
</dbReference>
<dbReference type="EMBL" id="FQUL01000003">
    <property type="protein sequence ID" value="SHE34210.1"/>
    <property type="molecule type" value="Genomic_DNA"/>
</dbReference>
<dbReference type="PANTHER" id="PTHR10371:SF3">
    <property type="entry name" value="NADH DEHYDROGENASE [UBIQUINONE] FLAVOPROTEIN 2, MITOCHONDRIAL"/>
    <property type="match status" value="1"/>
</dbReference>
<protein>
    <submittedName>
        <fullName evidence="7">NADH-quinone oxidoreductase subunit E</fullName>
    </submittedName>
</protein>
<dbReference type="GO" id="GO:0051537">
    <property type="term" value="F:2 iron, 2 sulfur cluster binding"/>
    <property type="evidence" value="ECO:0007669"/>
    <property type="project" value="UniProtKB-KW"/>
</dbReference>
<dbReference type="GO" id="GO:0003954">
    <property type="term" value="F:NADH dehydrogenase activity"/>
    <property type="evidence" value="ECO:0007669"/>
    <property type="project" value="TreeGrafter"/>
</dbReference>
<gene>
    <name evidence="7" type="ORF">SAMN02745225_00325</name>
</gene>
<comment type="cofactor">
    <cofactor evidence="6">
        <name>[2Fe-2S] cluster</name>
        <dbReference type="ChEBI" id="CHEBI:190135"/>
    </cofactor>
</comment>
<dbReference type="STRING" id="1121881.SAMN02745225_00325"/>
<dbReference type="CDD" id="cd03064">
    <property type="entry name" value="TRX_Fd_NuoE"/>
    <property type="match status" value="1"/>
</dbReference>
<proteinExistence type="inferred from homology"/>
<dbReference type="RefSeq" id="WP_072788075.1">
    <property type="nucleotide sequence ID" value="NZ_FQUL01000003.1"/>
</dbReference>
<dbReference type="SUPFAM" id="SSF52833">
    <property type="entry name" value="Thioredoxin-like"/>
    <property type="match status" value="1"/>
</dbReference>
<keyword evidence="3" id="KW-0479">Metal-binding</keyword>
<dbReference type="PANTHER" id="PTHR10371">
    <property type="entry name" value="NADH DEHYDROGENASE UBIQUINONE FLAVOPROTEIN 2, MITOCHONDRIAL"/>
    <property type="match status" value="1"/>
</dbReference>
<name>A0A1M4SPR9_9ACTN</name>
<evidence type="ECO:0000256" key="5">
    <source>
        <dbReference type="ARBA" id="ARBA00023014"/>
    </source>
</evidence>
<evidence type="ECO:0000256" key="1">
    <source>
        <dbReference type="ARBA" id="ARBA00010643"/>
    </source>
</evidence>